<feature type="domain" description="Lactate/malate dehydrogenase C-terminal" evidence="13">
    <location>
        <begin position="140"/>
        <end position="280"/>
    </location>
</feature>
<organism evidence="14 15">
    <name type="scientific">Methanocalculus taiwanensis</name>
    <dbReference type="NCBI Taxonomy" id="106207"/>
    <lineage>
        <taxon>Archaea</taxon>
        <taxon>Methanobacteriati</taxon>
        <taxon>Methanobacteriota</taxon>
        <taxon>Stenosarchaea group</taxon>
        <taxon>Methanomicrobia</taxon>
        <taxon>Methanomicrobiales</taxon>
        <taxon>Methanocalculaceae</taxon>
        <taxon>Methanocalculus</taxon>
    </lineage>
</organism>
<reference evidence="14 15" key="1">
    <citation type="submission" date="2019-08" db="EMBL/GenBank/DDBJ databases">
        <authorList>
            <person name="Chen S.-C."/>
            <person name="Lai M.-C."/>
            <person name="You Y.-T."/>
        </authorList>
    </citation>
    <scope>NUCLEOTIDE SEQUENCE [LARGE SCALE GENOMIC DNA]</scope>
    <source>
        <strain evidence="14 15">P2F9704a</strain>
    </source>
</reference>
<dbReference type="Gene3D" id="3.40.50.720">
    <property type="entry name" value="NAD(P)-binding Rossmann-like Domain"/>
    <property type="match status" value="1"/>
</dbReference>
<evidence type="ECO:0000313" key="15">
    <source>
        <dbReference type="Proteomes" id="UP001524383"/>
    </source>
</evidence>
<dbReference type="InterPro" id="IPR015955">
    <property type="entry name" value="Lactate_DH/Glyco_Ohase_4_C"/>
</dbReference>
<dbReference type="GO" id="GO:0030060">
    <property type="term" value="F:L-malate dehydrogenase (NAD+) activity"/>
    <property type="evidence" value="ECO:0007669"/>
    <property type="project" value="UniProtKB-EC"/>
</dbReference>
<evidence type="ECO:0000256" key="2">
    <source>
        <dbReference type="ARBA" id="ARBA00008104"/>
    </source>
</evidence>
<feature type="active site" description="Proton acceptor" evidence="8">
    <location>
        <position position="164"/>
    </location>
</feature>
<dbReference type="SUPFAM" id="SSF56327">
    <property type="entry name" value="LDH C-terminal domain-like"/>
    <property type="match status" value="1"/>
</dbReference>
<name>A0ABD4THZ4_9EURY</name>
<comment type="catalytic activity">
    <reaction evidence="7">
        <text>(S)-malate + NAD(+) = oxaloacetate + NADH + H(+)</text>
        <dbReference type="Rhea" id="RHEA:21432"/>
        <dbReference type="ChEBI" id="CHEBI:15378"/>
        <dbReference type="ChEBI" id="CHEBI:15589"/>
        <dbReference type="ChEBI" id="CHEBI:16452"/>
        <dbReference type="ChEBI" id="CHEBI:57540"/>
        <dbReference type="ChEBI" id="CHEBI:57945"/>
        <dbReference type="EC" id="1.1.1.37"/>
    </reaction>
</comment>
<dbReference type="GO" id="GO:0006099">
    <property type="term" value="P:tricarboxylic acid cycle"/>
    <property type="evidence" value="ECO:0007669"/>
    <property type="project" value="UniProtKB-KW"/>
</dbReference>
<comment type="caution">
    <text evidence="14">The sequence shown here is derived from an EMBL/GenBank/DDBJ whole genome shotgun (WGS) entry which is preliminary data.</text>
</comment>
<evidence type="ECO:0000256" key="7">
    <source>
        <dbReference type="ARBA" id="ARBA00048313"/>
    </source>
</evidence>
<evidence type="ECO:0000256" key="10">
    <source>
        <dbReference type="PIRSR" id="PIRSR000102-3"/>
    </source>
</evidence>
<evidence type="ECO:0000256" key="8">
    <source>
        <dbReference type="PIRSR" id="PIRSR000102-1"/>
    </source>
</evidence>
<evidence type="ECO:0000256" key="4">
    <source>
        <dbReference type="ARBA" id="ARBA00022532"/>
    </source>
</evidence>
<feature type="binding site" evidence="9">
    <location>
        <position position="113"/>
    </location>
    <ligand>
        <name>substrate</name>
    </ligand>
</feature>
<sequence>MTSLAVLGVGRIGGECAFAAATLGIIDELILADIYKPLLRAQALDLLHTNIEIPISTETARIRDADICIFAAGSPRNPSIKTRADLFDANLPVAQECIQHLKSFEGKLIVVSNPMDIFCYYFQKKLGMPREDCIGFGGQLDSRRFEVALEGRGIEEAAYVLGEHGEHQVPLFSHLGRDILPSEREEILSELRGSSMEIISGKGGTAFGPASHIIDLIRMLKGEKRETITASLSLDGEYGFQNCAMGVPVSVSSDGAKMIGEWPLDAWEREHLDEAGAFLQSLCRRLDV</sequence>
<evidence type="ECO:0000256" key="11">
    <source>
        <dbReference type="RuleBase" id="RU003369"/>
    </source>
</evidence>
<evidence type="ECO:0000256" key="6">
    <source>
        <dbReference type="ARBA" id="ARBA00023027"/>
    </source>
</evidence>
<dbReference type="PANTHER" id="PTHR43128:SF16">
    <property type="entry name" value="L-LACTATE DEHYDROGENASE"/>
    <property type="match status" value="1"/>
</dbReference>
<keyword evidence="4" id="KW-0816">Tricarboxylic acid cycle</keyword>
<dbReference type="RefSeq" id="WP_255331850.1">
    <property type="nucleotide sequence ID" value="NZ_VOTZ01000004.1"/>
</dbReference>
<dbReference type="PIRSF" id="PIRSF000102">
    <property type="entry name" value="Lac_mal_DH"/>
    <property type="match status" value="1"/>
</dbReference>
<dbReference type="InterPro" id="IPR001557">
    <property type="entry name" value="L-lactate/malate_DH"/>
</dbReference>
<accession>A0ABD4THZ4</accession>
<dbReference type="InterPro" id="IPR036291">
    <property type="entry name" value="NAD(P)-bd_dom_sf"/>
</dbReference>
<feature type="binding site" evidence="10">
    <location>
        <begin position="8"/>
        <end position="13"/>
    </location>
    <ligand>
        <name>NAD(+)</name>
        <dbReference type="ChEBI" id="CHEBI:57540"/>
    </ligand>
</feature>
<feature type="binding site" evidence="10">
    <location>
        <position position="90"/>
    </location>
    <ligand>
        <name>NAD(+)</name>
        <dbReference type="ChEBI" id="CHEBI:57540"/>
    </ligand>
</feature>
<dbReference type="PANTHER" id="PTHR43128">
    <property type="entry name" value="L-2-HYDROXYCARBOXYLATE DEHYDROGENASE (NAD(P)(+))"/>
    <property type="match status" value="1"/>
</dbReference>
<protein>
    <recommendedName>
        <fullName evidence="3">malate dehydrogenase</fullName>
        <ecNumber evidence="3">1.1.1.37</ecNumber>
    </recommendedName>
</protein>
<dbReference type="PRINTS" id="PR00086">
    <property type="entry name" value="LLDHDRGNASE"/>
</dbReference>
<comment type="function">
    <text evidence="1">Catalyzes the reversible oxidation of malate to oxaloacetate.</text>
</comment>
<feature type="binding site" evidence="10">
    <location>
        <begin position="111"/>
        <end position="113"/>
    </location>
    <ligand>
        <name>NAD(+)</name>
        <dbReference type="ChEBI" id="CHEBI:57540"/>
    </ligand>
</feature>
<feature type="binding site" evidence="9">
    <location>
        <position position="144"/>
    </location>
    <ligand>
        <name>substrate</name>
    </ligand>
</feature>
<evidence type="ECO:0000259" key="13">
    <source>
        <dbReference type="Pfam" id="PF02866"/>
    </source>
</evidence>
<dbReference type="EC" id="1.1.1.37" evidence="3"/>
<feature type="binding site" evidence="9">
    <location>
        <position position="76"/>
    </location>
    <ligand>
        <name>substrate</name>
    </ligand>
</feature>
<feature type="binding site" evidence="10">
    <location>
        <position position="33"/>
    </location>
    <ligand>
        <name>NAD(+)</name>
        <dbReference type="ChEBI" id="CHEBI:57540"/>
    </ligand>
</feature>
<feature type="domain" description="Lactate/malate dehydrogenase N-terminal" evidence="12">
    <location>
        <begin position="4"/>
        <end position="135"/>
    </location>
</feature>
<evidence type="ECO:0000259" key="12">
    <source>
        <dbReference type="Pfam" id="PF00056"/>
    </source>
</evidence>
<evidence type="ECO:0000256" key="9">
    <source>
        <dbReference type="PIRSR" id="PIRSR000102-2"/>
    </source>
</evidence>
<feature type="binding site" evidence="9">
    <location>
        <position position="83"/>
    </location>
    <ligand>
        <name>substrate</name>
    </ligand>
</feature>
<dbReference type="EMBL" id="VOTZ01000004">
    <property type="protein sequence ID" value="MCQ1537917.1"/>
    <property type="molecule type" value="Genomic_DNA"/>
</dbReference>
<dbReference type="Gene3D" id="3.90.110.10">
    <property type="entry name" value="Lactate dehydrogenase/glycoside hydrolase, family 4, C-terminal"/>
    <property type="match status" value="1"/>
</dbReference>
<dbReference type="Pfam" id="PF02866">
    <property type="entry name" value="Ldh_1_C"/>
    <property type="match status" value="1"/>
</dbReference>
<dbReference type="AlphaFoldDB" id="A0ABD4THZ4"/>
<dbReference type="InterPro" id="IPR001236">
    <property type="entry name" value="Lactate/malate_DH_N"/>
</dbReference>
<dbReference type="Pfam" id="PF00056">
    <property type="entry name" value="Ldh_1_N"/>
    <property type="match status" value="1"/>
</dbReference>
<evidence type="ECO:0000313" key="14">
    <source>
        <dbReference type="EMBL" id="MCQ1537917.1"/>
    </source>
</evidence>
<keyword evidence="6 10" id="KW-0520">NAD</keyword>
<dbReference type="InterPro" id="IPR022383">
    <property type="entry name" value="Lactate/malate_DH_C"/>
</dbReference>
<keyword evidence="15" id="KW-1185">Reference proteome</keyword>
<dbReference type="Proteomes" id="UP001524383">
    <property type="component" value="Unassembled WGS sequence"/>
</dbReference>
<keyword evidence="5 11" id="KW-0560">Oxidoreductase</keyword>
<evidence type="ECO:0000256" key="5">
    <source>
        <dbReference type="ARBA" id="ARBA00023002"/>
    </source>
</evidence>
<comment type="similarity">
    <text evidence="2 11">Belongs to the LDH/MDH superfamily.</text>
</comment>
<proteinExistence type="inferred from homology"/>
<gene>
    <name evidence="14" type="ORF">FTO68_02795</name>
</gene>
<dbReference type="SUPFAM" id="SSF51735">
    <property type="entry name" value="NAD(P)-binding Rossmann-fold domains"/>
    <property type="match status" value="1"/>
</dbReference>
<evidence type="ECO:0000256" key="3">
    <source>
        <dbReference type="ARBA" id="ARBA00012995"/>
    </source>
</evidence>
<evidence type="ECO:0000256" key="1">
    <source>
        <dbReference type="ARBA" id="ARBA00003966"/>
    </source>
</evidence>